<comment type="similarity">
    <text evidence="1 2">Belongs to the anti-sigma-factor antagonist family.</text>
</comment>
<evidence type="ECO:0000313" key="5">
    <source>
        <dbReference type="Proteomes" id="UP000515947"/>
    </source>
</evidence>
<dbReference type="AlphaFoldDB" id="A0A7G9RBM5"/>
<evidence type="ECO:0000256" key="2">
    <source>
        <dbReference type="RuleBase" id="RU003749"/>
    </source>
</evidence>
<organism evidence="4 5">
    <name type="scientific">Nocardioides mesophilus</name>
    <dbReference type="NCBI Taxonomy" id="433659"/>
    <lineage>
        <taxon>Bacteria</taxon>
        <taxon>Bacillati</taxon>
        <taxon>Actinomycetota</taxon>
        <taxon>Actinomycetes</taxon>
        <taxon>Propionibacteriales</taxon>
        <taxon>Nocardioidaceae</taxon>
        <taxon>Nocardioides</taxon>
    </lineage>
</organism>
<dbReference type="PROSITE" id="PS50801">
    <property type="entry name" value="STAS"/>
    <property type="match status" value="1"/>
</dbReference>
<dbReference type="KEGG" id="nmes:H9L09_00330"/>
<evidence type="ECO:0000259" key="3">
    <source>
        <dbReference type="PROSITE" id="PS50801"/>
    </source>
</evidence>
<dbReference type="Pfam" id="PF01740">
    <property type="entry name" value="STAS"/>
    <property type="match status" value="1"/>
</dbReference>
<keyword evidence="5" id="KW-1185">Reference proteome</keyword>
<evidence type="ECO:0000256" key="1">
    <source>
        <dbReference type="ARBA" id="ARBA00009013"/>
    </source>
</evidence>
<dbReference type="SUPFAM" id="SSF52091">
    <property type="entry name" value="SpoIIaa-like"/>
    <property type="match status" value="1"/>
</dbReference>
<sequence>MEIDTKPLGDRSVVLRLDGRLNMVAAPRLKTAVESAVDGGAPRVVVDLSDVAFMDSSGLGALIAALKRTRQAQGDLRIAGVNAQVATVLKLTNLDRVLRPFPTVEAATDGW</sequence>
<dbReference type="CDD" id="cd07043">
    <property type="entry name" value="STAS_anti-anti-sigma_factors"/>
    <property type="match status" value="1"/>
</dbReference>
<gene>
    <name evidence="4" type="ORF">H9L09_00330</name>
</gene>
<dbReference type="GO" id="GO:0043856">
    <property type="term" value="F:anti-sigma factor antagonist activity"/>
    <property type="evidence" value="ECO:0007669"/>
    <property type="project" value="InterPro"/>
</dbReference>
<proteinExistence type="inferred from homology"/>
<protein>
    <recommendedName>
        <fullName evidence="2">Anti-sigma factor antagonist</fullName>
    </recommendedName>
</protein>
<dbReference type="EMBL" id="CP060713">
    <property type="protein sequence ID" value="QNN53000.1"/>
    <property type="molecule type" value="Genomic_DNA"/>
</dbReference>
<evidence type="ECO:0000313" key="4">
    <source>
        <dbReference type="EMBL" id="QNN53000.1"/>
    </source>
</evidence>
<dbReference type="RefSeq" id="WP_187578842.1">
    <property type="nucleotide sequence ID" value="NZ_CP060713.1"/>
</dbReference>
<feature type="domain" description="STAS" evidence="3">
    <location>
        <begin position="13"/>
        <end position="111"/>
    </location>
</feature>
<dbReference type="InterPro" id="IPR003658">
    <property type="entry name" value="Anti-sigma_ant"/>
</dbReference>
<name>A0A7G9RBM5_9ACTN</name>
<dbReference type="Gene3D" id="3.30.750.24">
    <property type="entry name" value="STAS domain"/>
    <property type="match status" value="1"/>
</dbReference>
<accession>A0A7G9RBM5</accession>
<dbReference type="Proteomes" id="UP000515947">
    <property type="component" value="Chromosome"/>
</dbReference>
<dbReference type="InterPro" id="IPR036513">
    <property type="entry name" value="STAS_dom_sf"/>
</dbReference>
<dbReference type="PANTHER" id="PTHR33495:SF2">
    <property type="entry name" value="ANTI-SIGMA FACTOR ANTAGONIST TM_1081-RELATED"/>
    <property type="match status" value="1"/>
</dbReference>
<dbReference type="InterPro" id="IPR002645">
    <property type="entry name" value="STAS_dom"/>
</dbReference>
<reference evidence="4 5" key="1">
    <citation type="submission" date="2020-08" db="EMBL/GenBank/DDBJ databases">
        <title>Genome sequence of Nocardioides mesophilus KACC 16243T.</title>
        <authorList>
            <person name="Hyun D.-W."/>
            <person name="Bae J.-W."/>
        </authorList>
    </citation>
    <scope>NUCLEOTIDE SEQUENCE [LARGE SCALE GENOMIC DNA]</scope>
    <source>
        <strain evidence="4 5">KACC 16243</strain>
    </source>
</reference>
<dbReference type="NCBIfam" id="TIGR00377">
    <property type="entry name" value="ant_ant_sig"/>
    <property type="match status" value="1"/>
</dbReference>
<dbReference type="PANTHER" id="PTHR33495">
    <property type="entry name" value="ANTI-SIGMA FACTOR ANTAGONIST TM_1081-RELATED-RELATED"/>
    <property type="match status" value="1"/>
</dbReference>